<feature type="site" description="Lowers pKa of active site Tyr" evidence="5">
    <location>
        <position position="98"/>
    </location>
</feature>
<accession>A0A9P5CSM9</accession>
<reference evidence="7" key="1">
    <citation type="journal article" date="2020" name="Phytopathology">
        <title>Genome sequence of the chestnut blight fungus Cryphonectria parasitica EP155: A fundamental resource for an archetypical invasive plant pathogen.</title>
        <authorList>
            <person name="Crouch J.A."/>
            <person name="Dawe A."/>
            <person name="Aerts A."/>
            <person name="Barry K."/>
            <person name="Churchill A.C.L."/>
            <person name="Grimwood J."/>
            <person name="Hillman B."/>
            <person name="Milgroom M.G."/>
            <person name="Pangilinan J."/>
            <person name="Smith M."/>
            <person name="Salamov A."/>
            <person name="Schmutz J."/>
            <person name="Yadav J."/>
            <person name="Grigoriev I.V."/>
            <person name="Nuss D."/>
        </authorList>
    </citation>
    <scope>NUCLEOTIDE SEQUENCE</scope>
    <source>
        <strain evidence="7">EP155</strain>
    </source>
</reference>
<dbReference type="GO" id="GO:0016652">
    <property type="term" value="F:oxidoreductase activity, acting on NAD(P)H as acceptor"/>
    <property type="evidence" value="ECO:0007669"/>
    <property type="project" value="InterPro"/>
</dbReference>
<dbReference type="PROSITE" id="PS00062">
    <property type="entry name" value="ALDOKETO_REDUCTASE_2"/>
    <property type="match status" value="1"/>
</dbReference>
<comment type="similarity">
    <text evidence="1">Belongs to the aldo/keto reductase family.</text>
</comment>
<dbReference type="Pfam" id="PF00248">
    <property type="entry name" value="Aldo_ket_red"/>
    <property type="match status" value="1"/>
</dbReference>
<dbReference type="AlphaFoldDB" id="A0A9P5CSM9"/>
<evidence type="ECO:0000256" key="3">
    <source>
        <dbReference type="ARBA" id="ARBA00023002"/>
    </source>
</evidence>
<dbReference type="EMBL" id="MU032345">
    <property type="protein sequence ID" value="KAF3768516.1"/>
    <property type="molecule type" value="Genomic_DNA"/>
</dbReference>
<dbReference type="InterPro" id="IPR044494">
    <property type="entry name" value="AKR3C2/3"/>
</dbReference>
<evidence type="ECO:0000256" key="2">
    <source>
        <dbReference type="ARBA" id="ARBA00022857"/>
    </source>
</evidence>
<dbReference type="GeneID" id="63842600"/>
<comment type="caution">
    <text evidence="7">The sequence shown here is derived from an EMBL/GenBank/DDBJ whole genome shotgun (WGS) entry which is preliminary data.</text>
</comment>
<evidence type="ECO:0000256" key="1">
    <source>
        <dbReference type="ARBA" id="ARBA00007905"/>
    </source>
</evidence>
<dbReference type="InterPro" id="IPR023210">
    <property type="entry name" value="NADP_OxRdtase_dom"/>
</dbReference>
<evidence type="ECO:0000259" key="6">
    <source>
        <dbReference type="Pfam" id="PF00248"/>
    </source>
</evidence>
<dbReference type="Proteomes" id="UP000803844">
    <property type="component" value="Unassembled WGS sequence"/>
</dbReference>
<evidence type="ECO:0000313" key="8">
    <source>
        <dbReference type="Proteomes" id="UP000803844"/>
    </source>
</evidence>
<dbReference type="Gene3D" id="3.20.20.100">
    <property type="entry name" value="NADP-dependent oxidoreductase domain"/>
    <property type="match status" value="1"/>
</dbReference>
<dbReference type="RefSeq" id="XP_040779477.1">
    <property type="nucleotide sequence ID" value="XM_040925471.1"/>
</dbReference>
<proteinExistence type="inferred from homology"/>
<evidence type="ECO:0000313" key="7">
    <source>
        <dbReference type="EMBL" id="KAF3768516.1"/>
    </source>
</evidence>
<keyword evidence="3" id="KW-0560">Oxidoreductase</keyword>
<dbReference type="CDD" id="cd19120">
    <property type="entry name" value="AKR_AKR3C2-3"/>
    <property type="match status" value="1"/>
</dbReference>
<evidence type="ECO:0000256" key="5">
    <source>
        <dbReference type="PIRSR" id="PIRSR000097-3"/>
    </source>
</evidence>
<organism evidence="7 8">
    <name type="scientific">Cryphonectria parasitica (strain ATCC 38755 / EP155)</name>
    <dbReference type="NCBI Taxonomy" id="660469"/>
    <lineage>
        <taxon>Eukaryota</taxon>
        <taxon>Fungi</taxon>
        <taxon>Dikarya</taxon>
        <taxon>Ascomycota</taxon>
        <taxon>Pezizomycotina</taxon>
        <taxon>Sordariomycetes</taxon>
        <taxon>Sordariomycetidae</taxon>
        <taxon>Diaporthales</taxon>
        <taxon>Cryphonectriaceae</taxon>
        <taxon>Cryphonectria-Endothia species complex</taxon>
        <taxon>Cryphonectria</taxon>
    </lineage>
</organism>
<dbReference type="InterPro" id="IPR036812">
    <property type="entry name" value="NAD(P)_OxRdtase_dom_sf"/>
</dbReference>
<feature type="domain" description="NADP-dependent oxidoreductase" evidence="6">
    <location>
        <begin position="32"/>
        <end position="299"/>
    </location>
</feature>
<gene>
    <name evidence="7" type="ORF">M406DRAFT_71512</name>
</gene>
<dbReference type="SUPFAM" id="SSF51430">
    <property type="entry name" value="NAD(P)-linked oxidoreductase"/>
    <property type="match status" value="1"/>
</dbReference>
<protein>
    <recommendedName>
        <fullName evidence="6">NADP-dependent oxidoreductase domain-containing protein</fullName>
    </recommendedName>
</protein>
<dbReference type="GO" id="GO:0016616">
    <property type="term" value="F:oxidoreductase activity, acting on the CH-OH group of donors, NAD or NADP as acceptor"/>
    <property type="evidence" value="ECO:0007669"/>
    <property type="project" value="UniProtKB-ARBA"/>
</dbReference>
<feature type="active site" description="Proton donor" evidence="4">
    <location>
        <position position="73"/>
    </location>
</feature>
<dbReference type="PANTHER" id="PTHR43827">
    <property type="entry name" value="2,5-DIKETO-D-GLUCONIC ACID REDUCTASE"/>
    <property type="match status" value="1"/>
</dbReference>
<dbReference type="InterPro" id="IPR018170">
    <property type="entry name" value="Aldo/ket_reductase_CS"/>
</dbReference>
<evidence type="ECO:0000256" key="4">
    <source>
        <dbReference type="PIRSR" id="PIRSR000097-1"/>
    </source>
</evidence>
<dbReference type="PRINTS" id="PR00069">
    <property type="entry name" value="ALDKETRDTASE"/>
</dbReference>
<dbReference type="PANTHER" id="PTHR43827:SF3">
    <property type="entry name" value="NADP-DEPENDENT OXIDOREDUCTASE DOMAIN-CONTAINING PROTEIN"/>
    <property type="match status" value="1"/>
</dbReference>
<sequence length="319" mass="35773">MSCLESILCGLTGGPKPFPKFPLQTGAMIPAVGFGTGSTWAKPERGRVNPELIHMIKTAILSGFTHIDTSRSYFTEEEVGMAIKESGVPRNKLFLTTKLPCPIEDPEEYIKDSLRRLKTPYVDLFSFINARTDISLRALIESPYFTDDFSHLQTAWRYMEFIFNSGRAKAIGVSNFLRQHVEAILDIAKVPPTVNQIEFHPYLQRSDDYVKWMQSRGITVCAHHPLAPITAGAGGPLDPVLDKISKAHSVSVTAVLLKWQIELEIVAITTTETEERLKEYLQAAQFELTDAEVQEISSVGKTAHLRTWDLGRFSMDDRT</sequence>
<dbReference type="InterPro" id="IPR020471">
    <property type="entry name" value="AKR"/>
</dbReference>
<dbReference type="PIRSF" id="PIRSF000097">
    <property type="entry name" value="AKR"/>
    <property type="match status" value="1"/>
</dbReference>
<keyword evidence="2" id="KW-0521">NADP</keyword>
<keyword evidence="8" id="KW-1185">Reference proteome</keyword>
<dbReference type="OrthoDB" id="416253at2759"/>
<name>A0A9P5CSM9_CRYP1</name>